<feature type="transmembrane region" description="Helical" evidence="1">
    <location>
        <begin position="70"/>
        <end position="90"/>
    </location>
</feature>
<dbReference type="Proteomes" id="UP000249819">
    <property type="component" value="Unassembled WGS sequence"/>
</dbReference>
<evidence type="ECO:0000313" key="2">
    <source>
        <dbReference type="EMBL" id="RAJ80086.1"/>
    </source>
</evidence>
<gene>
    <name evidence="2" type="ORF">CLV59_105193</name>
</gene>
<proteinExistence type="predicted"/>
<dbReference type="OrthoDB" id="10010021at2"/>
<evidence type="ECO:0000256" key="1">
    <source>
        <dbReference type="SAM" id="Phobius"/>
    </source>
</evidence>
<organism evidence="2 3">
    <name type="scientific">Chitinophaga dinghuensis</name>
    <dbReference type="NCBI Taxonomy" id="1539050"/>
    <lineage>
        <taxon>Bacteria</taxon>
        <taxon>Pseudomonadati</taxon>
        <taxon>Bacteroidota</taxon>
        <taxon>Chitinophagia</taxon>
        <taxon>Chitinophagales</taxon>
        <taxon>Chitinophagaceae</taxon>
        <taxon>Chitinophaga</taxon>
    </lineage>
</organism>
<reference evidence="2 3" key="1">
    <citation type="submission" date="2018-06" db="EMBL/GenBank/DDBJ databases">
        <title>Genomic Encyclopedia of Archaeal and Bacterial Type Strains, Phase II (KMG-II): from individual species to whole genera.</title>
        <authorList>
            <person name="Goeker M."/>
        </authorList>
    </citation>
    <scope>NUCLEOTIDE SEQUENCE [LARGE SCALE GENOMIC DNA]</scope>
    <source>
        <strain evidence="2 3">DSM 29821</strain>
    </source>
</reference>
<dbReference type="RefSeq" id="WP_111593108.1">
    <property type="nucleotide sequence ID" value="NZ_QLMA01000005.1"/>
</dbReference>
<dbReference type="AlphaFoldDB" id="A0A327VYR3"/>
<name>A0A327VYR3_9BACT</name>
<accession>A0A327VYR3</accession>
<evidence type="ECO:0008006" key="4">
    <source>
        <dbReference type="Google" id="ProtNLM"/>
    </source>
</evidence>
<sequence>MSNINSDILSELRRIVLNCTDKRTLLLYNALQKARIRKTLSILSGILALFSAGTITSVIIKYLGDEILQIIAALTAALSGTLSLTLAIYFDEENISKSFEGASKYLSLRDRAYRSLINPNNSNTELYDVLANLHSDYAELDERFSKYTRYKRRRSKEVPFSSEPDLMVGILNTYDGLRYRKIAKALFNEERNLNDLINRLNREHNSSSD</sequence>
<keyword evidence="3" id="KW-1185">Reference proteome</keyword>
<keyword evidence="1" id="KW-1133">Transmembrane helix</keyword>
<comment type="caution">
    <text evidence="2">The sequence shown here is derived from an EMBL/GenBank/DDBJ whole genome shotgun (WGS) entry which is preliminary data.</text>
</comment>
<keyword evidence="1" id="KW-0812">Transmembrane</keyword>
<evidence type="ECO:0000313" key="3">
    <source>
        <dbReference type="Proteomes" id="UP000249819"/>
    </source>
</evidence>
<protein>
    <recommendedName>
        <fullName evidence="4">SMODS and SLOG-associating 2TM effector domain-containing protein</fullName>
    </recommendedName>
</protein>
<feature type="transmembrane region" description="Helical" evidence="1">
    <location>
        <begin position="40"/>
        <end position="64"/>
    </location>
</feature>
<dbReference type="EMBL" id="QLMA01000005">
    <property type="protein sequence ID" value="RAJ80086.1"/>
    <property type="molecule type" value="Genomic_DNA"/>
</dbReference>
<keyword evidence="1" id="KW-0472">Membrane</keyword>